<evidence type="ECO:0000256" key="1">
    <source>
        <dbReference type="ARBA" id="ARBA00004651"/>
    </source>
</evidence>
<dbReference type="Pfam" id="PF02687">
    <property type="entry name" value="FtsX"/>
    <property type="match status" value="2"/>
</dbReference>
<keyword evidence="3 6" id="KW-0812">Transmembrane</keyword>
<keyword evidence="5 6" id="KW-0472">Membrane</keyword>
<evidence type="ECO:0000256" key="3">
    <source>
        <dbReference type="ARBA" id="ARBA00022692"/>
    </source>
</evidence>
<dbReference type="InterPro" id="IPR025857">
    <property type="entry name" value="MacB_PCD"/>
</dbReference>
<dbReference type="InterPro" id="IPR050250">
    <property type="entry name" value="Macrolide_Exporter_MacB"/>
</dbReference>
<evidence type="ECO:0000256" key="6">
    <source>
        <dbReference type="SAM" id="Phobius"/>
    </source>
</evidence>
<dbReference type="PANTHER" id="PTHR30572:SF18">
    <property type="entry name" value="ABC-TYPE MACROLIDE FAMILY EXPORT SYSTEM PERMEASE COMPONENT 2"/>
    <property type="match status" value="1"/>
</dbReference>
<feature type="domain" description="MacB-like periplasmic core" evidence="8">
    <location>
        <begin position="434"/>
        <end position="603"/>
    </location>
</feature>
<name>A0ABT8KK58_9BACT</name>
<gene>
    <name evidence="9" type="ORF">QQ008_06970</name>
</gene>
<evidence type="ECO:0000259" key="8">
    <source>
        <dbReference type="Pfam" id="PF12704"/>
    </source>
</evidence>
<evidence type="ECO:0000256" key="5">
    <source>
        <dbReference type="ARBA" id="ARBA00023136"/>
    </source>
</evidence>
<dbReference type="InterPro" id="IPR003838">
    <property type="entry name" value="ABC3_permease_C"/>
</dbReference>
<feature type="domain" description="ABC3 transporter permease C-terminal" evidence="7">
    <location>
        <begin position="290"/>
        <end position="396"/>
    </location>
</feature>
<keyword evidence="10" id="KW-1185">Reference proteome</keyword>
<dbReference type="RefSeq" id="WP_346751122.1">
    <property type="nucleotide sequence ID" value="NZ_JAUJEA010000002.1"/>
</dbReference>
<feature type="domain" description="ABC3 transporter permease C-terminal" evidence="7">
    <location>
        <begin position="680"/>
        <end position="780"/>
    </location>
</feature>
<comment type="subcellular location">
    <subcellularLocation>
        <location evidence="1">Cell membrane</location>
        <topology evidence="1">Multi-pass membrane protein</topology>
    </subcellularLocation>
</comment>
<feature type="transmembrane region" description="Helical" evidence="6">
    <location>
        <begin position="21"/>
        <end position="41"/>
    </location>
</feature>
<keyword evidence="2" id="KW-1003">Cell membrane</keyword>
<feature type="transmembrane region" description="Helical" evidence="6">
    <location>
        <begin position="423"/>
        <end position="447"/>
    </location>
</feature>
<dbReference type="PANTHER" id="PTHR30572">
    <property type="entry name" value="MEMBRANE COMPONENT OF TRANSPORTER-RELATED"/>
    <property type="match status" value="1"/>
</dbReference>
<dbReference type="Proteomes" id="UP001172082">
    <property type="component" value="Unassembled WGS sequence"/>
</dbReference>
<feature type="transmembrane region" description="Helical" evidence="6">
    <location>
        <begin position="720"/>
        <end position="746"/>
    </location>
</feature>
<evidence type="ECO:0000259" key="7">
    <source>
        <dbReference type="Pfam" id="PF02687"/>
    </source>
</evidence>
<reference evidence="9" key="1">
    <citation type="submission" date="2023-06" db="EMBL/GenBank/DDBJ databases">
        <title>Genomic of Parafulvivirga corallium.</title>
        <authorList>
            <person name="Wang G."/>
        </authorList>
    </citation>
    <scope>NUCLEOTIDE SEQUENCE</scope>
    <source>
        <strain evidence="9">BMA10</strain>
    </source>
</reference>
<comment type="caution">
    <text evidence="9">The sequence shown here is derived from an EMBL/GenBank/DDBJ whole genome shotgun (WGS) entry which is preliminary data.</text>
</comment>
<dbReference type="PROSITE" id="PS51257">
    <property type="entry name" value="PROKAR_LIPOPROTEIN"/>
    <property type="match status" value="1"/>
</dbReference>
<feature type="transmembrane region" description="Helical" evidence="6">
    <location>
        <begin position="676"/>
        <end position="700"/>
    </location>
</feature>
<feature type="transmembrane region" description="Helical" evidence="6">
    <location>
        <begin position="381"/>
        <end position="402"/>
    </location>
</feature>
<feature type="transmembrane region" description="Helical" evidence="6">
    <location>
        <begin position="758"/>
        <end position="780"/>
    </location>
</feature>
<organism evidence="9 10">
    <name type="scientific">Splendidivirga corallicola</name>
    <dbReference type="NCBI Taxonomy" id="3051826"/>
    <lineage>
        <taxon>Bacteria</taxon>
        <taxon>Pseudomonadati</taxon>
        <taxon>Bacteroidota</taxon>
        <taxon>Cytophagia</taxon>
        <taxon>Cytophagales</taxon>
        <taxon>Splendidivirgaceae</taxon>
        <taxon>Splendidivirga</taxon>
    </lineage>
</organism>
<evidence type="ECO:0000313" key="9">
    <source>
        <dbReference type="EMBL" id="MDN5201094.1"/>
    </source>
</evidence>
<keyword evidence="4 6" id="KW-1133">Transmembrane helix</keyword>
<feature type="transmembrane region" description="Helical" evidence="6">
    <location>
        <begin position="283"/>
        <end position="304"/>
    </location>
</feature>
<protein>
    <submittedName>
        <fullName evidence="9">ABC transporter permease</fullName>
    </submittedName>
</protein>
<sequence>MLKNYIKIALRNLWRNKVYSLINILGLTIGITCSCLLSLYLNNEWSFDTFHTKSDRIYRVVEIDDSNDEGTRYYGQTAPPVNEAMVQDFPEIVNGVNFYKFVGHLNFTIDGVRLAEREWYMTDERFFEIFDFTLLQGNEEEALKNPASVLLSKSTAKKYFGDENPLGKTIADGNIGELKVTGVFDDIPNNSHLQFNVLVSNSRSDERWQQFVSNWDAYGAFTYLLLDERANFENLKSKIPSFVDKHWGENPNNRNFYLQPLEEIYFDSAEIEFGTAFFKGEHFYVRLFIAIAVFLLVIASINYMNLATAKSMSRAKEIGMRKVSGAYRSQLVTQFLSESTIIALISFSLSIGLVDLLLPYFNDITGKAFEFNASTLGEILSMLLVITLFIGLISGSYPAFYLSSLKPSEVLKGEVKTGIKGLLLRKGLVVLQFSLSIIMIIATIVVYNQLTFIKNKEMGFDKEQMVVVDINNGNVRRSFETMKNEFSKIPGVLKVATSSRVPGEWKNITEIVLKPSSSQHVDSIQSYFMCFDKEVLDTYGFNLVEGANFQGNTAIDSTSVLLNETAARILGFDDPLGSEIRFGNVPYSFKVIGIVKDFHFQSLHAEIAPLVMSYWANPVRPIDYFSIKVDGRNMPQTISAITKVHEKFDDRTPIEYHFLDEQLELFYKADERAGKLFAIGAGLTIFIACLGLFGLASFVIQKRTKEISVRKALGASSINLFVLLSKTFVKQVLIAFVIASPVAYYIMNNWLEYFTYKVNLGVGTFLLAGLIALAISILTVSNRAIRATYIDPAKTLKNE</sequence>
<dbReference type="EMBL" id="JAUJEA010000002">
    <property type="protein sequence ID" value="MDN5201094.1"/>
    <property type="molecule type" value="Genomic_DNA"/>
</dbReference>
<evidence type="ECO:0000256" key="4">
    <source>
        <dbReference type="ARBA" id="ARBA00022989"/>
    </source>
</evidence>
<proteinExistence type="predicted"/>
<evidence type="ECO:0000313" key="10">
    <source>
        <dbReference type="Proteomes" id="UP001172082"/>
    </source>
</evidence>
<dbReference type="Pfam" id="PF12704">
    <property type="entry name" value="MacB_PCD"/>
    <property type="match status" value="2"/>
</dbReference>
<accession>A0ABT8KK58</accession>
<evidence type="ECO:0000256" key="2">
    <source>
        <dbReference type="ARBA" id="ARBA00022475"/>
    </source>
</evidence>
<feature type="transmembrane region" description="Helical" evidence="6">
    <location>
        <begin position="341"/>
        <end position="361"/>
    </location>
</feature>
<feature type="domain" description="MacB-like periplasmic core" evidence="8">
    <location>
        <begin position="20"/>
        <end position="239"/>
    </location>
</feature>